<feature type="region of interest" description="Disordered" evidence="3">
    <location>
        <begin position="362"/>
        <end position="485"/>
    </location>
</feature>
<feature type="compositionally biased region" description="Polar residues" evidence="3">
    <location>
        <begin position="367"/>
        <end position="377"/>
    </location>
</feature>
<dbReference type="RefSeq" id="XP_025372980.1">
    <property type="nucleotide sequence ID" value="XM_025510235.1"/>
</dbReference>
<dbReference type="InterPro" id="IPR036390">
    <property type="entry name" value="WH_DNA-bd_sf"/>
</dbReference>
<keyword evidence="2" id="KW-0539">Nucleus</keyword>
<organism evidence="5 6">
    <name type="scientific">Ceraceosorus guamensis</name>
    <dbReference type="NCBI Taxonomy" id="1522189"/>
    <lineage>
        <taxon>Eukaryota</taxon>
        <taxon>Fungi</taxon>
        <taxon>Dikarya</taxon>
        <taxon>Basidiomycota</taxon>
        <taxon>Ustilaginomycotina</taxon>
        <taxon>Exobasidiomycetes</taxon>
        <taxon>Ceraceosorales</taxon>
        <taxon>Ceraceosoraceae</taxon>
        <taxon>Ceraceosorus</taxon>
    </lineage>
</organism>
<dbReference type="EMBL" id="KZ819353">
    <property type="protein sequence ID" value="PWN45820.1"/>
    <property type="molecule type" value="Genomic_DNA"/>
</dbReference>
<dbReference type="GO" id="GO:0005634">
    <property type="term" value="C:nucleus"/>
    <property type="evidence" value="ECO:0007669"/>
    <property type="project" value="UniProtKB-SubCell"/>
</dbReference>
<protein>
    <recommendedName>
        <fullName evidence="4">Fork-head domain-containing protein</fullName>
    </recommendedName>
</protein>
<dbReference type="SUPFAM" id="SSF46785">
    <property type="entry name" value="Winged helix' DNA-binding domain"/>
    <property type="match status" value="1"/>
</dbReference>
<feature type="domain" description="Fork-head" evidence="4">
    <location>
        <begin position="263"/>
        <end position="352"/>
    </location>
</feature>
<feature type="region of interest" description="Disordered" evidence="3">
    <location>
        <begin position="638"/>
        <end position="669"/>
    </location>
</feature>
<sequence length="764" mass="77273">MNFESAASSPYASRPGSPGRRGSGFGAPGGIHSGRASGVSSPASVTSNIAAPSHGLRHSSSSGSLGGFAGLSMTGINPHHAQSSPRSGGVAIGQHPAASNAGAGQPFPMGFSPMAQYSALGAAIPQQNQFMPQQQHQHVQGMPQPQIPQGSGADSSNPALAYANAQLSYYALAAQRSPSNPALGGFSVAGPGIQGAPPNLNPHALSSALSDYSNSLPGSAASSPGAAPRRLPTSGAATGASTPGGLNAHQGNNSRFAASAVTGKRLNWSEMICQTIAESDQGKLVIQDLFEQMCTKFPEIREWAFGKDWEARVKNRIKSTLSIKGNLFVKVPRPSSAAGKGSWWTLSAEAQEAWKTGRVASVVKGNTGHTRSSSSKSIDGHALAMSSTANSRTASRAPSRGSSRRGSPVSSRGPSSQHAQRESQHVNAASTKLQAMQQLDGTRAPATPSAPQGFGSAHDHAGPQHSVQPSHAQSSSLNPATFAPPGDPHLAALGLGFTGAPGLGLDGFNTNERRMRLMEDSVNNAFSSSADTPASTEALFASLGLPASMQLPLGVPQSAAHLGGSQSMPFPASGLGVLSPTPAGEGLQSTSDNSFDASLMGIYSPNSYTLDSGGSASFDTSFLGGALASAGQSNGSALNNGASHLHGAGSGEGPRGEPGTPSAGFHVSAGTPLESAGILGASPIDSSGSGWFNYGVPTFGDASLASAAGGAVDLSTNAQAHLHDRRASQNVTDLRGLMPKSQPLNPQDPRDGKTPTPANSNRQP</sequence>
<evidence type="ECO:0000259" key="4">
    <source>
        <dbReference type="PROSITE" id="PS50039"/>
    </source>
</evidence>
<dbReference type="Pfam" id="PF00250">
    <property type="entry name" value="Forkhead"/>
    <property type="match status" value="1"/>
</dbReference>
<keyword evidence="6" id="KW-1185">Reference proteome</keyword>
<dbReference type="OrthoDB" id="5954824at2759"/>
<feature type="compositionally biased region" description="Polar residues" evidence="3">
    <location>
        <begin position="425"/>
        <end position="440"/>
    </location>
</feature>
<feature type="compositionally biased region" description="Low complexity" evidence="3">
    <location>
        <begin position="215"/>
        <end position="245"/>
    </location>
</feature>
<feature type="region of interest" description="Disordered" evidence="3">
    <location>
        <begin position="723"/>
        <end position="764"/>
    </location>
</feature>
<evidence type="ECO:0000313" key="6">
    <source>
        <dbReference type="Proteomes" id="UP000245783"/>
    </source>
</evidence>
<dbReference type="InterPro" id="IPR036388">
    <property type="entry name" value="WH-like_DNA-bd_sf"/>
</dbReference>
<feature type="compositionally biased region" description="Polar residues" evidence="3">
    <location>
        <begin position="465"/>
        <end position="479"/>
    </location>
</feature>
<gene>
    <name evidence="5" type="ORF">IE81DRAFT_127251</name>
</gene>
<feature type="region of interest" description="Disordered" evidence="3">
    <location>
        <begin position="213"/>
        <end position="252"/>
    </location>
</feature>
<evidence type="ECO:0000256" key="2">
    <source>
        <dbReference type="PROSITE-ProRule" id="PRU00089"/>
    </source>
</evidence>
<feature type="region of interest" description="Disordered" evidence="3">
    <location>
        <begin position="1"/>
        <end position="103"/>
    </location>
</feature>
<dbReference type="SMART" id="SM00339">
    <property type="entry name" value="FH"/>
    <property type="match status" value="1"/>
</dbReference>
<accession>A0A316W7B8</accession>
<dbReference type="Gene3D" id="1.10.10.10">
    <property type="entry name" value="Winged helix-like DNA-binding domain superfamily/Winged helix DNA-binding domain"/>
    <property type="match status" value="1"/>
</dbReference>
<name>A0A316W7B8_9BASI</name>
<feature type="compositionally biased region" description="Polar residues" evidence="3">
    <location>
        <begin position="38"/>
        <end position="50"/>
    </location>
</feature>
<dbReference type="PROSITE" id="PS50039">
    <property type="entry name" value="FORK_HEAD_3"/>
    <property type="match status" value="1"/>
</dbReference>
<keyword evidence="1 2" id="KW-0238">DNA-binding</keyword>
<dbReference type="AlphaFoldDB" id="A0A316W7B8"/>
<feature type="compositionally biased region" description="Low complexity" evidence="3">
    <location>
        <begin position="386"/>
        <end position="416"/>
    </location>
</feature>
<feature type="compositionally biased region" description="Gly residues" evidence="3">
    <location>
        <begin position="19"/>
        <end position="32"/>
    </location>
</feature>
<evidence type="ECO:0000256" key="3">
    <source>
        <dbReference type="SAM" id="MobiDB-lite"/>
    </source>
</evidence>
<dbReference type="GO" id="GO:0003700">
    <property type="term" value="F:DNA-binding transcription factor activity"/>
    <property type="evidence" value="ECO:0007669"/>
    <property type="project" value="InterPro"/>
</dbReference>
<dbReference type="GeneID" id="37032105"/>
<evidence type="ECO:0000256" key="1">
    <source>
        <dbReference type="ARBA" id="ARBA00023125"/>
    </source>
</evidence>
<dbReference type="InParanoid" id="A0A316W7B8"/>
<comment type="subcellular location">
    <subcellularLocation>
        <location evidence="2">Nucleus</location>
    </subcellularLocation>
</comment>
<feature type="compositionally biased region" description="Low complexity" evidence="3">
    <location>
        <begin position="1"/>
        <end position="18"/>
    </location>
</feature>
<reference evidence="5 6" key="1">
    <citation type="journal article" date="2018" name="Mol. Biol. Evol.">
        <title>Broad Genomic Sampling Reveals a Smut Pathogenic Ancestry of the Fungal Clade Ustilaginomycotina.</title>
        <authorList>
            <person name="Kijpornyongpan T."/>
            <person name="Mondo S.J."/>
            <person name="Barry K."/>
            <person name="Sandor L."/>
            <person name="Lee J."/>
            <person name="Lipzen A."/>
            <person name="Pangilinan J."/>
            <person name="LaButti K."/>
            <person name="Hainaut M."/>
            <person name="Henrissat B."/>
            <person name="Grigoriev I.V."/>
            <person name="Spatafora J.W."/>
            <person name="Aime M.C."/>
        </authorList>
    </citation>
    <scope>NUCLEOTIDE SEQUENCE [LARGE SCALE GENOMIC DNA]</scope>
    <source>
        <strain evidence="5 6">MCA 4658</strain>
    </source>
</reference>
<dbReference type="InterPro" id="IPR001766">
    <property type="entry name" value="Fork_head_dom"/>
</dbReference>
<dbReference type="Proteomes" id="UP000245783">
    <property type="component" value="Unassembled WGS sequence"/>
</dbReference>
<feature type="DNA-binding region" description="Fork-head" evidence="2">
    <location>
        <begin position="263"/>
        <end position="352"/>
    </location>
</feature>
<dbReference type="STRING" id="1522189.A0A316W7B8"/>
<evidence type="ECO:0000313" key="5">
    <source>
        <dbReference type="EMBL" id="PWN45820.1"/>
    </source>
</evidence>
<dbReference type="GO" id="GO:0043565">
    <property type="term" value="F:sequence-specific DNA binding"/>
    <property type="evidence" value="ECO:0007669"/>
    <property type="project" value="InterPro"/>
</dbReference>
<proteinExistence type="predicted"/>